<dbReference type="PRINTS" id="PR00778">
    <property type="entry name" value="HTHARSR"/>
</dbReference>
<dbReference type="InterPro" id="IPR051081">
    <property type="entry name" value="HTH_MetalResp_TranReg"/>
</dbReference>
<dbReference type="Gene3D" id="1.10.10.10">
    <property type="entry name" value="Winged helix-like DNA-binding domain superfamily/Winged helix DNA-binding domain"/>
    <property type="match status" value="1"/>
</dbReference>
<reference evidence="5 6" key="1">
    <citation type="submission" date="2020-08" db="EMBL/GenBank/DDBJ databases">
        <title>Bridging the membrane lipid divide: bacteria of the FCB group superphylum have the potential to synthesize archaeal ether lipids.</title>
        <authorList>
            <person name="Villanueva L."/>
            <person name="Von Meijenfeldt F.A.B."/>
            <person name="Westbye A.B."/>
            <person name="Yadav S."/>
            <person name="Hopmans E.C."/>
            <person name="Dutilh B.E."/>
            <person name="Sinninghe Damste J.S."/>
        </authorList>
    </citation>
    <scope>NUCLEOTIDE SEQUENCE [LARGE SCALE GENOMIC DNA]</scope>
    <source>
        <strain evidence="5">NIOZ-UU36</strain>
    </source>
</reference>
<dbReference type="Proteomes" id="UP000614469">
    <property type="component" value="Unassembled WGS sequence"/>
</dbReference>
<protein>
    <submittedName>
        <fullName evidence="5">Winged helix-turn-helix transcriptional regulator</fullName>
    </submittedName>
</protein>
<dbReference type="PROSITE" id="PS50987">
    <property type="entry name" value="HTH_ARSR_2"/>
    <property type="match status" value="1"/>
</dbReference>
<comment type="caution">
    <text evidence="5">The sequence shown here is derived from an EMBL/GenBank/DDBJ whole genome shotgun (WGS) entry which is preliminary data.</text>
</comment>
<dbReference type="GO" id="GO:0003700">
    <property type="term" value="F:DNA-binding transcription factor activity"/>
    <property type="evidence" value="ECO:0007669"/>
    <property type="project" value="InterPro"/>
</dbReference>
<keyword evidence="1" id="KW-0805">Transcription regulation</keyword>
<dbReference type="PANTHER" id="PTHR33154:SF33">
    <property type="entry name" value="TRANSCRIPTIONAL REPRESSOR SDPR"/>
    <property type="match status" value="1"/>
</dbReference>
<dbReference type="AlphaFoldDB" id="A0A8J6NKZ0"/>
<dbReference type="NCBIfam" id="NF033788">
    <property type="entry name" value="HTH_metalloreg"/>
    <property type="match status" value="1"/>
</dbReference>
<dbReference type="InterPro" id="IPR001845">
    <property type="entry name" value="HTH_ArsR_DNA-bd_dom"/>
</dbReference>
<evidence type="ECO:0000313" key="5">
    <source>
        <dbReference type="EMBL" id="MBC8335597.1"/>
    </source>
</evidence>
<evidence type="ECO:0000256" key="1">
    <source>
        <dbReference type="ARBA" id="ARBA00023015"/>
    </source>
</evidence>
<feature type="domain" description="HTH arsR-type" evidence="4">
    <location>
        <begin position="268"/>
        <end position="361"/>
    </location>
</feature>
<dbReference type="PANTHER" id="PTHR33154">
    <property type="entry name" value="TRANSCRIPTIONAL REGULATOR, ARSR FAMILY"/>
    <property type="match status" value="1"/>
</dbReference>
<dbReference type="Pfam" id="PF01022">
    <property type="entry name" value="HTH_5"/>
    <property type="match status" value="1"/>
</dbReference>
<dbReference type="CDD" id="cd00090">
    <property type="entry name" value="HTH_ARSR"/>
    <property type="match status" value="1"/>
</dbReference>
<dbReference type="InterPro" id="IPR036390">
    <property type="entry name" value="WH_DNA-bd_sf"/>
</dbReference>
<sequence length="361" mass="41572">MVPPIDSFIETPARTRIRVGLAPVQNAIQSLLLLTKTKELSGLGDWVINTAHQLSPEERKMHYRVMIAFYHAILPEQRWSSFPVYIQHLEEMDPVVLRDKMINSYFKLSLKKETDNFTKDTVLGSEENYIAFLKERFDDSHIDEELERWAYGYVVDPPAMQKLITSHLKRYWDDYLSTEWERTLPTLKKAVKAFQHADFSQMDDFQAVEYVTGQTLDAEFWENKCQESDGLFFAPSLHVGPYLGKYFEDDQLGFIFGARLPNDAPIYAPELSQAEIYVRLSALADETRLQILRHIGDQGESCSTEIIESLDLSQSATSRHLTQLTAAGYLIARRIEGAKCYRLDKERIANTLDTIKVFLAL</sequence>
<dbReference type="SUPFAM" id="SSF46785">
    <property type="entry name" value="Winged helix' DNA-binding domain"/>
    <property type="match status" value="1"/>
</dbReference>
<evidence type="ECO:0000259" key="4">
    <source>
        <dbReference type="PROSITE" id="PS50987"/>
    </source>
</evidence>
<keyword evidence="2" id="KW-0238">DNA-binding</keyword>
<evidence type="ECO:0000313" key="6">
    <source>
        <dbReference type="Proteomes" id="UP000614469"/>
    </source>
</evidence>
<proteinExistence type="predicted"/>
<dbReference type="SMART" id="SM00418">
    <property type="entry name" value="HTH_ARSR"/>
    <property type="match status" value="1"/>
</dbReference>
<dbReference type="InterPro" id="IPR011991">
    <property type="entry name" value="ArsR-like_HTH"/>
</dbReference>
<evidence type="ECO:0000256" key="3">
    <source>
        <dbReference type="ARBA" id="ARBA00023163"/>
    </source>
</evidence>
<gene>
    <name evidence="5" type="ORF">H8E29_10050</name>
</gene>
<evidence type="ECO:0000256" key="2">
    <source>
        <dbReference type="ARBA" id="ARBA00023125"/>
    </source>
</evidence>
<keyword evidence="3" id="KW-0804">Transcription</keyword>
<organism evidence="5 6">
    <name type="scientific">Candidatus Desulfolinea nitratireducens</name>
    <dbReference type="NCBI Taxonomy" id="2841698"/>
    <lineage>
        <taxon>Bacteria</taxon>
        <taxon>Bacillati</taxon>
        <taxon>Chloroflexota</taxon>
        <taxon>Anaerolineae</taxon>
        <taxon>Anaerolineales</taxon>
        <taxon>Anaerolineales incertae sedis</taxon>
        <taxon>Candidatus Desulfolinea</taxon>
    </lineage>
</organism>
<accession>A0A8J6NKZ0</accession>
<dbReference type="EMBL" id="JACNJN010000116">
    <property type="protein sequence ID" value="MBC8335597.1"/>
    <property type="molecule type" value="Genomic_DNA"/>
</dbReference>
<dbReference type="GO" id="GO:0003677">
    <property type="term" value="F:DNA binding"/>
    <property type="evidence" value="ECO:0007669"/>
    <property type="project" value="UniProtKB-KW"/>
</dbReference>
<name>A0A8J6NKZ0_9CHLR</name>
<dbReference type="InterPro" id="IPR036388">
    <property type="entry name" value="WH-like_DNA-bd_sf"/>
</dbReference>